<dbReference type="Proteomes" id="UP000886819">
    <property type="component" value="Unassembled WGS sequence"/>
</dbReference>
<evidence type="ECO:0000313" key="10">
    <source>
        <dbReference type="EMBL" id="HIQ63448.1"/>
    </source>
</evidence>
<dbReference type="GO" id="GO:0006355">
    <property type="term" value="P:regulation of DNA-templated transcription"/>
    <property type="evidence" value="ECO:0007669"/>
    <property type="project" value="InterPro"/>
</dbReference>
<keyword evidence="2" id="KW-0805">Transcription regulation</keyword>
<dbReference type="InterPro" id="IPR039420">
    <property type="entry name" value="WalR-like"/>
</dbReference>
<keyword evidence="6" id="KW-0597">Phosphoprotein</keyword>
<dbReference type="PROSITE" id="PS50110">
    <property type="entry name" value="RESPONSE_REGULATORY"/>
    <property type="match status" value="1"/>
</dbReference>
<dbReference type="Pfam" id="PF00486">
    <property type="entry name" value="Trans_reg_C"/>
    <property type="match status" value="1"/>
</dbReference>
<dbReference type="GO" id="GO:0000156">
    <property type="term" value="F:phosphorelay response regulator activity"/>
    <property type="evidence" value="ECO:0007669"/>
    <property type="project" value="TreeGrafter"/>
</dbReference>
<reference evidence="10" key="2">
    <citation type="journal article" date="2021" name="PeerJ">
        <title>Extensive microbial diversity within the chicken gut microbiome revealed by metagenomics and culture.</title>
        <authorList>
            <person name="Gilroy R."/>
            <person name="Ravi A."/>
            <person name="Getino M."/>
            <person name="Pursley I."/>
            <person name="Horton D.L."/>
            <person name="Alikhan N.F."/>
            <person name="Baker D."/>
            <person name="Gharbi K."/>
            <person name="Hall N."/>
            <person name="Watson M."/>
            <person name="Adriaenssens E.M."/>
            <person name="Foster-Nyarko E."/>
            <person name="Jarju S."/>
            <person name="Secka A."/>
            <person name="Antonio M."/>
            <person name="Oren A."/>
            <person name="Chaudhuri R.R."/>
            <person name="La Ragione R."/>
            <person name="Hildebrand F."/>
            <person name="Pallen M.J."/>
        </authorList>
    </citation>
    <scope>NUCLEOTIDE SEQUENCE</scope>
    <source>
        <strain evidence="10">ChiHile30-977</strain>
    </source>
</reference>
<dbReference type="SMART" id="SM00862">
    <property type="entry name" value="Trans_reg_C"/>
    <property type="match status" value="1"/>
</dbReference>
<dbReference type="Gene3D" id="3.40.50.2300">
    <property type="match status" value="1"/>
</dbReference>
<dbReference type="PANTHER" id="PTHR48111">
    <property type="entry name" value="REGULATOR OF RPOS"/>
    <property type="match status" value="1"/>
</dbReference>
<dbReference type="Gene3D" id="6.10.250.690">
    <property type="match status" value="1"/>
</dbReference>
<evidence type="ECO:0000256" key="2">
    <source>
        <dbReference type="ARBA" id="ARBA00023015"/>
    </source>
</evidence>
<comment type="caution">
    <text evidence="10">The sequence shown here is derived from an EMBL/GenBank/DDBJ whole genome shotgun (WGS) entry which is preliminary data.</text>
</comment>
<dbReference type="InterPro" id="IPR036388">
    <property type="entry name" value="WH-like_DNA-bd_sf"/>
</dbReference>
<dbReference type="InterPro" id="IPR011006">
    <property type="entry name" value="CheY-like_superfamily"/>
</dbReference>
<keyword evidence="4" id="KW-0804">Transcription</keyword>
<evidence type="ECO:0000256" key="4">
    <source>
        <dbReference type="ARBA" id="ARBA00023163"/>
    </source>
</evidence>
<evidence type="ECO:0000259" key="9">
    <source>
        <dbReference type="PROSITE" id="PS51755"/>
    </source>
</evidence>
<evidence type="ECO:0000256" key="1">
    <source>
        <dbReference type="ARBA" id="ARBA00018672"/>
    </source>
</evidence>
<feature type="domain" description="OmpR/PhoB-type" evidence="9">
    <location>
        <begin position="130"/>
        <end position="230"/>
    </location>
</feature>
<dbReference type="SMART" id="SM00448">
    <property type="entry name" value="REC"/>
    <property type="match status" value="1"/>
</dbReference>
<proteinExistence type="predicted"/>
<sequence>MSHSKPTVLIVEDEGYIRRVLEAVLHAGGYRVLSVQNGAAARAGISAYMPDLLLLDLGLPDMDGIALLKELRGWSRLPVIVVSARSTERDKILALDCGADDYITKPFSSPELLARMRAVLRRNAAAASPEDVYCVGDFKIDFVKRIVTVGGEPVRLTQVEYRIVELIARQPGNVLTYRQIIHHVWGPYADVDNNRILRVNMSNIRRKIERDSMSPQYILTEIGVGYRMAEKA</sequence>
<dbReference type="GO" id="GO:0005829">
    <property type="term" value="C:cytosol"/>
    <property type="evidence" value="ECO:0007669"/>
    <property type="project" value="TreeGrafter"/>
</dbReference>
<comment type="function">
    <text evidence="5">May play the central regulatory role in sporulation. It may be an element of the effector pathway responsible for the activation of sporulation genes in response to nutritional stress. Spo0A may act in concert with spo0H (a sigma factor) to control the expression of some genes that are critical to the sporulation process.</text>
</comment>
<feature type="domain" description="Response regulatory" evidence="8">
    <location>
        <begin position="7"/>
        <end position="120"/>
    </location>
</feature>
<feature type="DNA-binding region" description="OmpR/PhoB-type" evidence="7">
    <location>
        <begin position="130"/>
        <end position="230"/>
    </location>
</feature>
<keyword evidence="3 7" id="KW-0238">DNA-binding</keyword>
<dbReference type="Gene3D" id="1.10.10.10">
    <property type="entry name" value="Winged helix-like DNA-binding domain superfamily/Winged helix DNA-binding domain"/>
    <property type="match status" value="1"/>
</dbReference>
<dbReference type="InterPro" id="IPR001789">
    <property type="entry name" value="Sig_transdc_resp-reg_receiver"/>
</dbReference>
<evidence type="ECO:0000256" key="3">
    <source>
        <dbReference type="ARBA" id="ARBA00023125"/>
    </source>
</evidence>
<dbReference type="Pfam" id="PF00072">
    <property type="entry name" value="Response_reg"/>
    <property type="match status" value="1"/>
</dbReference>
<feature type="modified residue" description="4-aspartylphosphate" evidence="6">
    <location>
        <position position="56"/>
    </location>
</feature>
<dbReference type="InterPro" id="IPR001867">
    <property type="entry name" value="OmpR/PhoB-type_DNA-bd"/>
</dbReference>
<dbReference type="EMBL" id="DVFI01000105">
    <property type="protein sequence ID" value="HIQ63448.1"/>
    <property type="molecule type" value="Genomic_DNA"/>
</dbReference>
<dbReference type="AlphaFoldDB" id="A0A9D0YZ28"/>
<gene>
    <name evidence="10" type="ORF">IAA66_07660</name>
</gene>
<evidence type="ECO:0000259" key="8">
    <source>
        <dbReference type="PROSITE" id="PS50110"/>
    </source>
</evidence>
<dbReference type="CDD" id="cd00383">
    <property type="entry name" value="trans_reg_C"/>
    <property type="match status" value="1"/>
</dbReference>
<reference evidence="10" key="1">
    <citation type="submission" date="2020-10" db="EMBL/GenBank/DDBJ databases">
        <authorList>
            <person name="Gilroy R."/>
        </authorList>
    </citation>
    <scope>NUCLEOTIDE SEQUENCE</scope>
    <source>
        <strain evidence="10">ChiHile30-977</strain>
    </source>
</reference>
<protein>
    <recommendedName>
        <fullName evidence="1">Stage 0 sporulation protein A homolog</fullName>
    </recommendedName>
</protein>
<organism evidence="10 11">
    <name type="scientific">Candidatus Avichristensenella intestinipullorum</name>
    <dbReference type="NCBI Taxonomy" id="2840693"/>
    <lineage>
        <taxon>Bacteria</taxon>
        <taxon>Bacillati</taxon>
        <taxon>Bacillota</taxon>
        <taxon>Clostridia</taxon>
        <taxon>Candidatus Avichristensenella</taxon>
    </lineage>
</organism>
<evidence type="ECO:0000313" key="11">
    <source>
        <dbReference type="Proteomes" id="UP000886819"/>
    </source>
</evidence>
<dbReference type="GO" id="GO:0000976">
    <property type="term" value="F:transcription cis-regulatory region binding"/>
    <property type="evidence" value="ECO:0007669"/>
    <property type="project" value="TreeGrafter"/>
</dbReference>
<accession>A0A9D0YZ28</accession>
<name>A0A9D0YZ28_9FIRM</name>
<dbReference type="SUPFAM" id="SSF52172">
    <property type="entry name" value="CheY-like"/>
    <property type="match status" value="1"/>
</dbReference>
<dbReference type="PROSITE" id="PS51755">
    <property type="entry name" value="OMPR_PHOB"/>
    <property type="match status" value="1"/>
</dbReference>
<evidence type="ECO:0000256" key="6">
    <source>
        <dbReference type="PROSITE-ProRule" id="PRU00169"/>
    </source>
</evidence>
<dbReference type="PANTHER" id="PTHR48111:SF50">
    <property type="entry name" value="KDP OPERON TRANSCRIPTIONAL REGULATORY PROTEIN KDPE"/>
    <property type="match status" value="1"/>
</dbReference>
<dbReference type="GO" id="GO:0032993">
    <property type="term" value="C:protein-DNA complex"/>
    <property type="evidence" value="ECO:0007669"/>
    <property type="project" value="TreeGrafter"/>
</dbReference>
<evidence type="ECO:0000256" key="7">
    <source>
        <dbReference type="PROSITE-ProRule" id="PRU01091"/>
    </source>
</evidence>
<evidence type="ECO:0000256" key="5">
    <source>
        <dbReference type="ARBA" id="ARBA00024867"/>
    </source>
</evidence>